<dbReference type="Proteomes" id="UP000187172">
    <property type="component" value="Unassembled WGS sequence"/>
</dbReference>
<dbReference type="EMBL" id="MRTP01000024">
    <property type="protein sequence ID" value="OMF45030.1"/>
    <property type="molecule type" value="Genomic_DNA"/>
</dbReference>
<keyword evidence="2" id="KW-1185">Reference proteome</keyword>
<evidence type="ECO:0000313" key="2">
    <source>
        <dbReference type="Proteomes" id="UP000187172"/>
    </source>
</evidence>
<dbReference type="PROSITE" id="PS51257">
    <property type="entry name" value="PROKAR_LIPOPROTEIN"/>
    <property type="match status" value="1"/>
</dbReference>
<gene>
    <name evidence="1" type="ORF">BK138_34245</name>
</gene>
<protein>
    <submittedName>
        <fullName evidence="1">Uncharacterized protein</fullName>
    </submittedName>
</protein>
<name>A0A1R1DZL4_9BACL</name>
<sequence length="404" mass="45143">MIITSEKKRSKVQGTLLGFTFIVLFSSCTLSDAKPSNVRMGVESGNIQPEKKKQGVDQKSLILTEKNGIVLTTSPTEENNLQREITIDIRGEKRKSVLWNAVVDTSRPPIIEEVDVNSDGIKEIIIHMNTGTGTGISINDIHILNPSSLEELSVENPVQMLNGKLKSSVKHLRGKTYIDAELDDKHLSRVYDYDDGFWGERVSFGSIVYYEVRNGHLRAELSGQASISEFPLRIVVDYNSDLTIANSALFYNGFLQPPFSEEEVKSMLKQWLPEGDWVFEQKDDQYTVIYPNASGNGESMMMSINPMTGTVHDTTSGSPLKSLTNVDAPDLFKITSGTEYMAELYKLAERILEAAGLKPASKEWISGFLGDGYVLGEVKLSEQKFTIKVDVFTGQWEKIYDPFK</sequence>
<dbReference type="AlphaFoldDB" id="A0A1R1DZL4"/>
<reference evidence="1 2" key="1">
    <citation type="submission" date="2016-11" db="EMBL/GenBank/DDBJ databases">
        <title>Paenibacillus species isolates.</title>
        <authorList>
            <person name="Beno S.M."/>
        </authorList>
    </citation>
    <scope>NUCLEOTIDE SEQUENCE [LARGE SCALE GENOMIC DNA]</scope>
    <source>
        <strain evidence="1 2">FSL R5-0378</strain>
    </source>
</reference>
<proteinExistence type="predicted"/>
<evidence type="ECO:0000313" key="1">
    <source>
        <dbReference type="EMBL" id="OMF45030.1"/>
    </source>
</evidence>
<accession>A0A1R1DZL4</accession>
<organism evidence="1 2">
    <name type="scientific">Paenibacillus rhizosphaerae</name>
    <dbReference type="NCBI Taxonomy" id="297318"/>
    <lineage>
        <taxon>Bacteria</taxon>
        <taxon>Bacillati</taxon>
        <taxon>Bacillota</taxon>
        <taxon>Bacilli</taxon>
        <taxon>Bacillales</taxon>
        <taxon>Paenibacillaceae</taxon>
        <taxon>Paenibacillus</taxon>
    </lineage>
</organism>
<comment type="caution">
    <text evidence="1">The sequence shown here is derived from an EMBL/GenBank/DDBJ whole genome shotgun (WGS) entry which is preliminary data.</text>
</comment>
<dbReference type="RefSeq" id="WP_144025556.1">
    <property type="nucleotide sequence ID" value="NZ_MRTP01000024.1"/>
</dbReference>